<dbReference type="Gene3D" id="1.20.5.3310">
    <property type="match status" value="1"/>
</dbReference>
<dbReference type="RefSeq" id="WP_188858205.1">
    <property type="nucleotide sequence ID" value="NZ_BMLT01000002.1"/>
</dbReference>
<evidence type="ECO:0000256" key="2">
    <source>
        <dbReference type="ARBA" id="ARBA00022448"/>
    </source>
</evidence>
<keyword evidence="5 9" id="KW-0653">Protein transport</keyword>
<dbReference type="PRINTS" id="PR01506">
    <property type="entry name" value="TATBPROTEIN"/>
</dbReference>
<evidence type="ECO:0000256" key="5">
    <source>
        <dbReference type="ARBA" id="ARBA00022927"/>
    </source>
</evidence>
<keyword evidence="13" id="KW-1185">Reference proteome</keyword>
<sequence length="121" mass="13061">MFDIGFAELLIIGVVALLVLGPDKLPTAIRTLGLWVGKFRRTVSGIQAEISEELRLDEMRRNAAIEKERLDRELAEMQTPFKPEQQSTDAASAGATQAEPASSAGHSDAGGNDSHRNKADS</sequence>
<dbReference type="InterPro" id="IPR018448">
    <property type="entry name" value="TatB"/>
</dbReference>
<evidence type="ECO:0000256" key="8">
    <source>
        <dbReference type="ARBA" id="ARBA00023136"/>
    </source>
</evidence>
<comment type="similarity">
    <text evidence="9">Belongs to the TatB family.</text>
</comment>
<keyword evidence="8 9" id="KW-0472">Membrane</keyword>
<gene>
    <name evidence="9" type="primary">tatB</name>
    <name evidence="12" type="ORF">GCM10011348_06100</name>
</gene>
<dbReference type="NCBIfam" id="TIGR01410">
    <property type="entry name" value="tatB"/>
    <property type="match status" value="1"/>
</dbReference>
<dbReference type="GO" id="GO:0033281">
    <property type="term" value="C:TAT protein transport complex"/>
    <property type="evidence" value="ECO:0007669"/>
    <property type="project" value="UniProtKB-UniRule"/>
</dbReference>
<proteinExistence type="inferred from homology"/>
<keyword evidence="2 9" id="KW-0813">Transport</keyword>
<evidence type="ECO:0000313" key="13">
    <source>
        <dbReference type="Proteomes" id="UP000599578"/>
    </source>
</evidence>
<evidence type="ECO:0000256" key="10">
    <source>
        <dbReference type="SAM" id="MobiDB-lite"/>
    </source>
</evidence>
<dbReference type="EMBL" id="BMLT01000002">
    <property type="protein sequence ID" value="GGO77179.1"/>
    <property type="molecule type" value="Genomic_DNA"/>
</dbReference>
<dbReference type="Proteomes" id="UP000599578">
    <property type="component" value="Unassembled WGS sequence"/>
</dbReference>
<feature type="region of interest" description="Disordered" evidence="10">
    <location>
        <begin position="69"/>
        <end position="121"/>
    </location>
</feature>
<evidence type="ECO:0000256" key="7">
    <source>
        <dbReference type="ARBA" id="ARBA00023010"/>
    </source>
</evidence>
<comment type="function">
    <text evidence="9">Part of the twin-arginine translocation (Tat) system that transports large folded proteins containing a characteristic twin-arginine motif in their signal peptide across membranes. Together with TatC, TatB is part of a receptor directly interacting with Tat signal peptides. TatB may form an oligomeric binding site that transiently accommodates folded Tat precursor proteins before their translocation.</text>
</comment>
<dbReference type="GO" id="GO:0008320">
    <property type="term" value="F:protein transmembrane transporter activity"/>
    <property type="evidence" value="ECO:0007669"/>
    <property type="project" value="UniProtKB-UniRule"/>
</dbReference>
<organism evidence="12 13">
    <name type="scientific">Marinobacterium nitratireducens</name>
    <dbReference type="NCBI Taxonomy" id="518897"/>
    <lineage>
        <taxon>Bacteria</taxon>
        <taxon>Pseudomonadati</taxon>
        <taxon>Pseudomonadota</taxon>
        <taxon>Gammaproteobacteria</taxon>
        <taxon>Oceanospirillales</taxon>
        <taxon>Oceanospirillaceae</taxon>
        <taxon>Marinobacterium</taxon>
    </lineage>
</organism>
<evidence type="ECO:0000256" key="1">
    <source>
        <dbReference type="ARBA" id="ARBA00004167"/>
    </source>
</evidence>
<comment type="caution">
    <text evidence="12">The sequence shown here is derived from an EMBL/GenBank/DDBJ whole genome shotgun (WGS) entry which is preliminary data.</text>
</comment>
<dbReference type="AlphaFoldDB" id="A0A917Z781"/>
<evidence type="ECO:0000256" key="9">
    <source>
        <dbReference type="HAMAP-Rule" id="MF_00237"/>
    </source>
</evidence>
<accession>A0A917Z781</accession>
<protein>
    <recommendedName>
        <fullName evidence="9">Sec-independent protein translocase protein TatB</fullName>
    </recommendedName>
</protein>
<keyword evidence="3 9" id="KW-1003">Cell membrane</keyword>
<reference evidence="12 13" key="1">
    <citation type="journal article" date="2014" name="Int. J. Syst. Evol. Microbiol.">
        <title>Complete genome sequence of Corynebacterium casei LMG S-19264T (=DSM 44701T), isolated from a smear-ripened cheese.</title>
        <authorList>
            <consortium name="US DOE Joint Genome Institute (JGI-PGF)"/>
            <person name="Walter F."/>
            <person name="Albersmeier A."/>
            <person name="Kalinowski J."/>
            <person name="Ruckert C."/>
        </authorList>
    </citation>
    <scope>NUCLEOTIDE SEQUENCE [LARGE SCALE GENOMIC DNA]</scope>
    <source>
        <strain evidence="12 13">CGMCC 1.7286</strain>
    </source>
</reference>
<evidence type="ECO:0000256" key="3">
    <source>
        <dbReference type="ARBA" id="ARBA00022475"/>
    </source>
</evidence>
<comment type="subunit">
    <text evidence="9">The Tat system comprises two distinct complexes: a TatABC complex, containing multiple copies of TatA, TatB and TatC subunits, and a separate TatA complex, containing only TatA subunits. Substrates initially bind to the TatABC complex, which probably triggers association of the separate TatA complex to form the active translocon.</text>
</comment>
<evidence type="ECO:0000256" key="11">
    <source>
        <dbReference type="SAM" id="Phobius"/>
    </source>
</evidence>
<feature type="transmembrane region" description="Helical" evidence="11">
    <location>
        <begin position="6"/>
        <end position="22"/>
    </location>
</feature>
<dbReference type="InterPro" id="IPR003369">
    <property type="entry name" value="TatA/B/E"/>
</dbReference>
<evidence type="ECO:0000256" key="6">
    <source>
        <dbReference type="ARBA" id="ARBA00022989"/>
    </source>
</evidence>
<keyword evidence="4 9" id="KW-0812">Transmembrane</keyword>
<dbReference type="HAMAP" id="MF_00237">
    <property type="entry name" value="TatB"/>
    <property type="match status" value="1"/>
</dbReference>
<name>A0A917Z781_9GAMM</name>
<dbReference type="PANTHER" id="PTHR33162:SF1">
    <property type="entry name" value="SEC-INDEPENDENT PROTEIN TRANSLOCASE PROTEIN TATA, CHLOROPLASTIC"/>
    <property type="match status" value="1"/>
</dbReference>
<dbReference type="PANTHER" id="PTHR33162">
    <property type="entry name" value="SEC-INDEPENDENT PROTEIN TRANSLOCASE PROTEIN TATA, CHLOROPLASTIC"/>
    <property type="match status" value="1"/>
</dbReference>
<keyword evidence="6 9" id="KW-1133">Transmembrane helix</keyword>
<comment type="subcellular location">
    <subcellularLocation>
        <location evidence="9">Cell membrane</location>
        <topology evidence="9">Single-pass membrane protein</topology>
    </subcellularLocation>
    <subcellularLocation>
        <location evidence="1">Membrane</location>
        <topology evidence="1">Single-pass membrane protein</topology>
    </subcellularLocation>
</comment>
<dbReference type="Pfam" id="PF02416">
    <property type="entry name" value="TatA_B_E"/>
    <property type="match status" value="1"/>
</dbReference>
<evidence type="ECO:0000256" key="4">
    <source>
        <dbReference type="ARBA" id="ARBA00022692"/>
    </source>
</evidence>
<keyword evidence="7 9" id="KW-0811">Translocation</keyword>
<evidence type="ECO:0000313" key="12">
    <source>
        <dbReference type="EMBL" id="GGO77179.1"/>
    </source>
</evidence>
<dbReference type="GO" id="GO:0043953">
    <property type="term" value="P:protein transport by the Tat complex"/>
    <property type="evidence" value="ECO:0007669"/>
    <property type="project" value="UniProtKB-UniRule"/>
</dbReference>